<protein>
    <submittedName>
        <fullName evidence="1">Uncharacterized protein</fullName>
    </submittedName>
</protein>
<dbReference type="Proteomes" id="UP000030302">
    <property type="component" value="Chromosome"/>
</dbReference>
<dbReference type="EMBL" id="CP009962">
    <property type="protein sequence ID" value="AIY42885.1"/>
    <property type="molecule type" value="Genomic_DNA"/>
</dbReference>
<keyword evidence="2" id="KW-1185">Reference proteome</keyword>
<reference evidence="2" key="1">
    <citation type="journal article" date="2014" name="Soil Biol. Biochem.">
        <title>Structure and function of bacterial communities in ageing soils: Insights from the Mendocino ecological staircase.</title>
        <authorList>
            <person name="Uroz S."/>
            <person name="Tech J.J."/>
            <person name="Sawaya N.A."/>
            <person name="Frey-Klett P."/>
            <person name="Leveau J.H.J."/>
        </authorList>
    </citation>
    <scope>NUCLEOTIDE SEQUENCE [LARGE SCALE GENOMIC DNA]</scope>
    <source>
        <strain evidence="2">Cal35</strain>
    </source>
</reference>
<dbReference type="KEGG" id="care:LT85_3727"/>
<dbReference type="AlphaFoldDB" id="A0A0A1FGP4"/>
<accession>A0A0A1FGP4</accession>
<organism evidence="1 2">
    <name type="scientific">Collimonas arenae</name>
    <dbReference type="NCBI Taxonomy" id="279058"/>
    <lineage>
        <taxon>Bacteria</taxon>
        <taxon>Pseudomonadati</taxon>
        <taxon>Pseudomonadota</taxon>
        <taxon>Betaproteobacteria</taxon>
        <taxon>Burkholderiales</taxon>
        <taxon>Oxalobacteraceae</taxon>
        <taxon>Collimonas</taxon>
    </lineage>
</organism>
<sequence>MLGRLLRGAEGNIRAASGKACQFISGMQIKTQQWMTSMK</sequence>
<evidence type="ECO:0000313" key="1">
    <source>
        <dbReference type="EMBL" id="AIY42885.1"/>
    </source>
</evidence>
<evidence type="ECO:0000313" key="2">
    <source>
        <dbReference type="Proteomes" id="UP000030302"/>
    </source>
</evidence>
<dbReference type="HOGENOM" id="CLU_3307845_0_0_4"/>
<gene>
    <name evidence="1" type="ORF">LT85_3727</name>
</gene>
<name>A0A0A1FGP4_9BURK</name>
<proteinExistence type="predicted"/>